<reference evidence="3 4" key="1">
    <citation type="submission" date="2013-09" db="EMBL/GenBank/DDBJ databases">
        <title>Whole genome shotgun sequence of Novosphingobium tardaugens NBRC 16725.</title>
        <authorList>
            <person name="Isaki S."/>
            <person name="Hosoyama A."/>
            <person name="Tsuchikane K."/>
            <person name="Katsumata H."/>
            <person name="Ando Y."/>
            <person name="Yamazaki S."/>
            <person name="Fujita N."/>
        </authorList>
    </citation>
    <scope>NUCLEOTIDE SEQUENCE [LARGE SCALE GENOMIC DNA]</scope>
    <source>
        <strain evidence="3 4">NBRC 16725</strain>
    </source>
</reference>
<comment type="similarity">
    <text evidence="1">Belongs to the short-chain dehydrogenases/reductases (SDR) family.</text>
</comment>
<dbReference type="SUPFAM" id="SSF51735">
    <property type="entry name" value="NAD(P)-binding Rossmann-fold domains"/>
    <property type="match status" value="1"/>
</dbReference>
<dbReference type="eggNOG" id="COG0300">
    <property type="taxonomic scope" value="Bacteria"/>
</dbReference>
<evidence type="ECO:0000256" key="2">
    <source>
        <dbReference type="ARBA" id="ARBA00023002"/>
    </source>
</evidence>
<dbReference type="AlphaFoldDB" id="U2YAP3"/>
<dbReference type="InterPro" id="IPR036291">
    <property type="entry name" value="NAD(P)-bd_dom_sf"/>
</dbReference>
<dbReference type="PIRSF" id="PIRSF000126">
    <property type="entry name" value="11-beta-HSD1"/>
    <property type="match status" value="1"/>
</dbReference>
<evidence type="ECO:0000313" key="4">
    <source>
        <dbReference type="Proteomes" id="UP000016568"/>
    </source>
</evidence>
<comment type="caution">
    <text evidence="3">The sequence shown here is derived from an EMBL/GenBank/DDBJ whole genome shotgun (WGS) entry which is preliminary data.</text>
</comment>
<dbReference type="EMBL" id="BASZ01000009">
    <property type="protein sequence ID" value="GAD50496.1"/>
    <property type="molecule type" value="Genomic_DNA"/>
</dbReference>
<organism evidence="3 4">
    <name type="scientific">Caenibius tardaugens NBRC 16725</name>
    <dbReference type="NCBI Taxonomy" id="1219035"/>
    <lineage>
        <taxon>Bacteria</taxon>
        <taxon>Pseudomonadati</taxon>
        <taxon>Pseudomonadota</taxon>
        <taxon>Alphaproteobacteria</taxon>
        <taxon>Sphingomonadales</taxon>
        <taxon>Erythrobacteraceae</taxon>
        <taxon>Caenibius</taxon>
    </lineage>
</organism>
<dbReference type="InterPro" id="IPR002347">
    <property type="entry name" value="SDR_fam"/>
</dbReference>
<dbReference type="Pfam" id="PF00106">
    <property type="entry name" value="adh_short"/>
    <property type="match status" value="1"/>
</dbReference>
<accession>U2YAP3</accession>
<name>U2YAP3_9SPHN</name>
<gene>
    <name evidence="3" type="ORF">NT2_09_01040</name>
</gene>
<proteinExistence type="inferred from homology"/>
<dbReference type="Gene3D" id="3.40.50.720">
    <property type="entry name" value="NAD(P)-binding Rossmann-like Domain"/>
    <property type="match status" value="1"/>
</dbReference>
<dbReference type="PRINTS" id="PR00081">
    <property type="entry name" value="GDHRDH"/>
</dbReference>
<dbReference type="InterPro" id="IPR051019">
    <property type="entry name" value="VLCFA-Steroid_DH"/>
</dbReference>
<keyword evidence="2" id="KW-0560">Oxidoreductase</keyword>
<evidence type="ECO:0000313" key="3">
    <source>
        <dbReference type="EMBL" id="GAD50496.1"/>
    </source>
</evidence>
<dbReference type="GO" id="GO:0016491">
    <property type="term" value="F:oxidoreductase activity"/>
    <property type="evidence" value="ECO:0007669"/>
    <property type="project" value="UniProtKB-KW"/>
</dbReference>
<dbReference type="Proteomes" id="UP000016568">
    <property type="component" value="Unassembled WGS sequence"/>
</dbReference>
<dbReference type="PANTHER" id="PTHR43899">
    <property type="entry name" value="RH59310P"/>
    <property type="match status" value="1"/>
</dbReference>
<evidence type="ECO:0000256" key="1">
    <source>
        <dbReference type="ARBA" id="ARBA00006484"/>
    </source>
</evidence>
<dbReference type="PANTHER" id="PTHR43899:SF13">
    <property type="entry name" value="RH59310P"/>
    <property type="match status" value="1"/>
</dbReference>
<protein>
    <submittedName>
        <fullName evidence="3">Putative oxidoreductase</fullName>
    </submittedName>
</protein>
<keyword evidence="4" id="KW-1185">Reference proteome</keyword>
<sequence length="268" mass="28295">MSDPQNFAEFMPWTVIAGGSEGVGACLAQRLAAKGVNLMLVARKAGPLEETAQSIRDTYGVEVRTLSLDLGQQTAADDLIAACADIEVGGLIYNAGAAHGLKPFLDQPLDGFLSLMRLNVETQVRLAHHFGKTMRERGKGAILFLGSGAGAGGAANIAGYAAAKAYAQTFAEGLWYELRPFGVKVLCLVLGLTRTPAMARAGFSMDGGEFQADEPDFVAQTGLARLGDGPVYAMDSIRPNIERLSRLSRREVVESLSLSTQGLVTTSA</sequence>
<dbReference type="RefSeq" id="WP_021691314.1">
    <property type="nucleotide sequence ID" value="NZ_BASZ01000009.1"/>
</dbReference>